<proteinExistence type="predicted"/>
<protein>
    <submittedName>
        <fullName evidence="1">Uncharacterized protein</fullName>
    </submittedName>
</protein>
<comment type="caution">
    <text evidence="1">The sequence shown here is derived from an EMBL/GenBank/DDBJ whole genome shotgun (WGS) entry which is preliminary data.</text>
</comment>
<gene>
    <name evidence="1" type="ORF">AB8U03_16540</name>
</gene>
<reference evidence="1 2" key="1">
    <citation type="submission" date="2024-08" db="EMBL/GenBank/DDBJ databases">
        <title>Clostridium lapicellarii sp. nov., and Clostridium renhuaiense sp. nov., two species isolated from the mud in a fermentation cellar used for producing sauce-flavour Chinese liquors.</title>
        <authorList>
            <person name="Yang F."/>
            <person name="Wang H."/>
            <person name="Chen L.Q."/>
            <person name="Zhou N."/>
            <person name="Lu J.J."/>
            <person name="Pu X.X."/>
            <person name="Wan B."/>
            <person name="Wang L."/>
            <person name="Liu S.J."/>
        </authorList>
    </citation>
    <scope>NUCLEOTIDE SEQUENCE [LARGE SCALE GENOMIC DNA]</scope>
    <source>
        <strain evidence="1 2">MT-5</strain>
    </source>
</reference>
<evidence type="ECO:0000313" key="2">
    <source>
        <dbReference type="Proteomes" id="UP001564657"/>
    </source>
</evidence>
<dbReference type="EMBL" id="JBGEWD010000025">
    <property type="protein sequence ID" value="MEY8001772.1"/>
    <property type="molecule type" value="Genomic_DNA"/>
</dbReference>
<name>A0ABV4BSK6_9CLOT</name>
<accession>A0ABV4BSK6</accession>
<feature type="non-terminal residue" evidence="1">
    <location>
        <position position="1"/>
    </location>
</feature>
<sequence length="114" mass="13308">EIMPMCCYCRMNNESTTPPMQHMPNIGQEMQDMKENNVEENNVKKNNMSKSNMSQADRERIQTDTQEIVRMFECHHPELLNTLMCCGASVAQARQYLSRVVSMALMHHMMHQTK</sequence>
<dbReference type="Proteomes" id="UP001564657">
    <property type="component" value="Unassembled WGS sequence"/>
</dbReference>
<keyword evidence="2" id="KW-1185">Reference proteome</keyword>
<evidence type="ECO:0000313" key="1">
    <source>
        <dbReference type="EMBL" id="MEY8001772.1"/>
    </source>
</evidence>
<organism evidence="1 2">
    <name type="scientific">Clostridium moutaii</name>
    <dbReference type="NCBI Taxonomy" id="3240932"/>
    <lineage>
        <taxon>Bacteria</taxon>
        <taxon>Bacillati</taxon>
        <taxon>Bacillota</taxon>
        <taxon>Clostridia</taxon>
        <taxon>Eubacteriales</taxon>
        <taxon>Clostridiaceae</taxon>
        <taxon>Clostridium</taxon>
    </lineage>
</organism>